<comment type="caution">
    <text evidence="1">The sequence shown here is derived from an EMBL/GenBank/DDBJ whole genome shotgun (WGS) entry which is preliminary data.</text>
</comment>
<dbReference type="AlphaFoldDB" id="A0A6L6LYN7"/>
<dbReference type="Proteomes" id="UP000472755">
    <property type="component" value="Unassembled WGS sequence"/>
</dbReference>
<evidence type="ECO:0000313" key="1">
    <source>
        <dbReference type="EMBL" id="MTS29369.1"/>
    </source>
</evidence>
<reference evidence="1 2" key="1">
    <citation type="journal article" date="2019" name="Nat. Med.">
        <title>A library of human gut bacterial isolates paired with longitudinal multiomics data enables mechanistic microbiome research.</title>
        <authorList>
            <person name="Poyet M."/>
            <person name="Groussin M."/>
            <person name="Gibbons S.M."/>
            <person name="Avila-Pacheco J."/>
            <person name="Jiang X."/>
            <person name="Kearney S.M."/>
            <person name="Perrotta A.R."/>
            <person name="Berdy B."/>
            <person name="Zhao S."/>
            <person name="Lieberman T.D."/>
            <person name="Swanson P.K."/>
            <person name="Smith M."/>
            <person name="Roesemann S."/>
            <person name="Alexander J.E."/>
            <person name="Rich S.A."/>
            <person name="Livny J."/>
            <person name="Vlamakis H."/>
            <person name="Clish C."/>
            <person name="Bullock K."/>
            <person name="Deik A."/>
            <person name="Scott J."/>
            <person name="Pierce K.A."/>
            <person name="Xavier R.J."/>
            <person name="Alm E.J."/>
        </authorList>
    </citation>
    <scope>NUCLEOTIDE SEQUENCE [LARGE SCALE GENOMIC DNA]</scope>
    <source>
        <strain evidence="1 2">BIOML-A4</strain>
    </source>
</reference>
<name>A0A6L6LYN7_9FIRM</name>
<gene>
    <name evidence="1" type="ORF">GMD59_19170</name>
</gene>
<proteinExistence type="predicted"/>
<organism evidence="1 2">
    <name type="scientific">Ruthenibacterium lactatiformans</name>
    <dbReference type="NCBI Taxonomy" id="1550024"/>
    <lineage>
        <taxon>Bacteria</taxon>
        <taxon>Bacillati</taxon>
        <taxon>Bacillota</taxon>
        <taxon>Clostridia</taxon>
        <taxon>Eubacteriales</taxon>
        <taxon>Oscillospiraceae</taxon>
        <taxon>Ruthenibacterium</taxon>
    </lineage>
</organism>
<evidence type="ECO:0000313" key="2">
    <source>
        <dbReference type="Proteomes" id="UP000472755"/>
    </source>
</evidence>
<dbReference type="EMBL" id="WMZU01000076">
    <property type="protein sequence ID" value="MTS29369.1"/>
    <property type="molecule type" value="Genomic_DNA"/>
</dbReference>
<feature type="non-terminal residue" evidence="1">
    <location>
        <position position="291"/>
    </location>
</feature>
<dbReference type="RefSeq" id="WP_172726627.1">
    <property type="nucleotide sequence ID" value="NZ_WMZQ01000103.1"/>
</dbReference>
<protein>
    <recommendedName>
        <fullName evidence="3">Capsid protein</fullName>
    </recommendedName>
</protein>
<evidence type="ECO:0008006" key="3">
    <source>
        <dbReference type="Google" id="ProtNLM"/>
    </source>
</evidence>
<sequence length="291" mass="32293">MAYENFIPTVWAEAINRELEKALVYAEGCNRQYDGEVKAMGDTVRILGVGRPTITTTTDKAITLSAPESVEDSSVTLAVRQISYFNYKVDDIDKRQAVGGVMEALNKEATYGLADEMDKHIAGMAATREAVKYAASATAITKDNVLGEIDKALEKLYGNNVRPNGKIMMEVPPWFYMRLKQAYTALDTDNSKMLENGRVGKYGNVIVKMSNNVAVDSSANSLITVHTDKAVAFVNPMTHVEAYRPEKGFSDAVKGFVLYQAKIVRPVPFPVSWTVKMKKKQKETQDILSYH</sequence>
<accession>A0A6L6LYN7</accession>